<reference evidence="9 10" key="1">
    <citation type="submission" date="2009-10" db="EMBL/GenBank/DDBJ databases">
        <title>Complete sequence of Halothiobacillus neapolitanus c2.</title>
        <authorList>
            <consortium name="US DOE Joint Genome Institute"/>
            <person name="Lucas S."/>
            <person name="Copeland A."/>
            <person name="Lapidus A."/>
            <person name="Glavina del Rio T."/>
            <person name="Tice H."/>
            <person name="Bruce D."/>
            <person name="Goodwin L."/>
            <person name="Pitluck S."/>
            <person name="Davenport K."/>
            <person name="Brettin T."/>
            <person name="Detter J.C."/>
            <person name="Han C."/>
            <person name="Tapia R."/>
            <person name="Larimer F."/>
            <person name="Land M."/>
            <person name="Hauser L."/>
            <person name="Kyrpides N."/>
            <person name="Mikhailova N."/>
            <person name="Kerfeld C."/>
            <person name="Cannon G."/>
            <person name="Heinhort S."/>
        </authorList>
    </citation>
    <scope>NUCLEOTIDE SEQUENCE [LARGE SCALE GENOMIC DNA]</scope>
    <source>
        <strain evidence="10">ATCC 23641 / c2</strain>
    </source>
</reference>
<keyword evidence="4 7" id="KW-1133">Transmembrane helix</keyword>
<dbReference type="PANTHER" id="PTHR37485:SF1">
    <property type="entry name" value="CELL DIVISION PROTEIN FTSB"/>
    <property type="match status" value="1"/>
</dbReference>
<dbReference type="GO" id="GO:0043093">
    <property type="term" value="P:FtsZ-dependent cytokinesis"/>
    <property type="evidence" value="ECO:0007669"/>
    <property type="project" value="UniProtKB-UniRule"/>
</dbReference>
<dbReference type="OrthoDB" id="7061211at2"/>
<feature type="region of interest" description="Disordered" evidence="8">
    <location>
        <begin position="96"/>
        <end position="138"/>
    </location>
</feature>
<keyword evidence="7" id="KW-0997">Cell inner membrane</keyword>
<name>D0KYJ4_HALNC</name>
<protein>
    <recommendedName>
        <fullName evidence="7">Cell division protein FtsB</fullName>
    </recommendedName>
</protein>
<feature type="topological domain" description="Periplasmic" evidence="7">
    <location>
        <begin position="27"/>
        <end position="138"/>
    </location>
</feature>
<dbReference type="PANTHER" id="PTHR37485">
    <property type="entry name" value="CELL DIVISION PROTEIN FTSB"/>
    <property type="match status" value="1"/>
</dbReference>
<dbReference type="RefSeq" id="WP_012823553.1">
    <property type="nucleotide sequence ID" value="NC_013422.1"/>
</dbReference>
<gene>
    <name evidence="7" type="primary">ftsB</name>
    <name evidence="9" type="ordered locus">Hneap_0665</name>
</gene>
<dbReference type="EMBL" id="CP001801">
    <property type="protein sequence ID" value="ACX95517.1"/>
    <property type="molecule type" value="Genomic_DNA"/>
</dbReference>
<dbReference type="STRING" id="555778.Hneap_0665"/>
<dbReference type="Proteomes" id="UP000009102">
    <property type="component" value="Chromosome"/>
</dbReference>
<feature type="compositionally biased region" description="Polar residues" evidence="8">
    <location>
        <begin position="98"/>
        <end position="138"/>
    </location>
</feature>
<accession>D0KYJ4</accession>
<evidence type="ECO:0000256" key="2">
    <source>
        <dbReference type="ARBA" id="ARBA00022618"/>
    </source>
</evidence>
<comment type="subunit">
    <text evidence="7">Part of a complex composed of FtsB, FtsL and FtsQ.</text>
</comment>
<evidence type="ECO:0000256" key="8">
    <source>
        <dbReference type="SAM" id="MobiDB-lite"/>
    </source>
</evidence>
<comment type="similarity">
    <text evidence="7">Belongs to the FtsB family.</text>
</comment>
<organism evidence="9 10">
    <name type="scientific">Halothiobacillus neapolitanus (strain ATCC 23641 / DSM 15147 / CIP 104769 / NCIMB 8539 / c2)</name>
    <name type="common">Thiobacillus neapolitanus</name>
    <dbReference type="NCBI Taxonomy" id="555778"/>
    <lineage>
        <taxon>Bacteria</taxon>
        <taxon>Pseudomonadati</taxon>
        <taxon>Pseudomonadota</taxon>
        <taxon>Gammaproteobacteria</taxon>
        <taxon>Chromatiales</taxon>
        <taxon>Halothiobacillaceae</taxon>
        <taxon>Halothiobacillus</taxon>
    </lineage>
</organism>
<dbReference type="GO" id="GO:0005886">
    <property type="term" value="C:plasma membrane"/>
    <property type="evidence" value="ECO:0007669"/>
    <property type="project" value="UniProtKB-SubCell"/>
</dbReference>
<dbReference type="HAMAP" id="MF_00599">
    <property type="entry name" value="FtsB"/>
    <property type="match status" value="1"/>
</dbReference>
<sequence length="138" mass="15162">MTRTIRLSLLVGLLIILGSLQWRLWFGGSSLRELWQKQARLSEMIQTQDALTERNRRLFAEVDDLKTGLGVVEALARLDLGMIGPNETFYQVIEDAQTDQITPNAPTAPQTSSVNPEPTPSAISTGSGQGTPQQRSTP</sequence>
<comment type="subcellular location">
    <subcellularLocation>
        <location evidence="7">Cell inner membrane</location>
        <topology evidence="7">Single-pass type II membrane protein</topology>
    </subcellularLocation>
    <text evidence="7">Localizes to the division septum.</text>
</comment>
<dbReference type="KEGG" id="hna:Hneap_0665"/>
<dbReference type="GO" id="GO:0030428">
    <property type="term" value="C:cell septum"/>
    <property type="evidence" value="ECO:0007669"/>
    <property type="project" value="TreeGrafter"/>
</dbReference>
<keyword evidence="6 7" id="KW-0131">Cell cycle</keyword>
<dbReference type="Pfam" id="PF04977">
    <property type="entry name" value="DivIC"/>
    <property type="match status" value="1"/>
</dbReference>
<evidence type="ECO:0000256" key="6">
    <source>
        <dbReference type="ARBA" id="ARBA00023306"/>
    </source>
</evidence>
<keyword evidence="2 7" id="KW-0132">Cell division</keyword>
<comment type="function">
    <text evidence="7">Essential cell division protein. May link together the upstream cell division proteins, which are predominantly cytoplasmic, with the downstream cell division proteins, which are predominantly periplasmic.</text>
</comment>
<evidence type="ECO:0000313" key="9">
    <source>
        <dbReference type="EMBL" id="ACX95517.1"/>
    </source>
</evidence>
<dbReference type="HOGENOM" id="CLU_134863_5_0_6"/>
<dbReference type="InterPro" id="IPR007060">
    <property type="entry name" value="FtsL/DivIC"/>
</dbReference>
<keyword evidence="10" id="KW-1185">Reference proteome</keyword>
<keyword evidence="1 7" id="KW-1003">Cell membrane</keyword>
<evidence type="ECO:0000256" key="1">
    <source>
        <dbReference type="ARBA" id="ARBA00022475"/>
    </source>
</evidence>
<keyword evidence="5 7" id="KW-0472">Membrane</keyword>
<dbReference type="eggNOG" id="COG2919">
    <property type="taxonomic scope" value="Bacteria"/>
</dbReference>
<dbReference type="InterPro" id="IPR023081">
    <property type="entry name" value="Cell_div_FtsB"/>
</dbReference>
<evidence type="ECO:0000256" key="7">
    <source>
        <dbReference type="HAMAP-Rule" id="MF_00599"/>
    </source>
</evidence>
<evidence type="ECO:0000256" key="3">
    <source>
        <dbReference type="ARBA" id="ARBA00022692"/>
    </source>
</evidence>
<proteinExistence type="inferred from homology"/>
<dbReference type="GO" id="GO:0032153">
    <property type="term" value="C:cell division site"/>
    <property type="evidence" value="ECO:0007669"/>
    <property type="project" value="UniProtKB-UniRule"/>
</dbReference>
<keyword evidence="3 7" id="KW-0812">Transmembrane</keyword>
<feature type="topological domain" description="Cytoplasmic" evidence="7">
    <location>
        <begin position="1"/>
        <end position="8"/>
    </location>
</feature>
<dbReference type="AlphaFoldDB" id="D0KYJ4"/>
<evidence type="ECO:0000256" key="5">
    <source>
        <dbReference type="ARBA" id="ARBA00023136"/>
    </source>
</evidence>
<evidence type="ECO:0000256" key="4">
    <source>
        <dbReference type="ARBA" id="ARBA00022989"/>
    </source>
</evidence>
<evidence type="ECO:0000313" key="10">
    <source>
        <dbReference type="Proteomes" id="UP000009102"/>
    </source>
</evidence>